<feature type="region of interest" description="Disordered" evidence="13">
    <location>
        <begin position="437"/>
        <end position="479"/>
    </location>
</feature>
<feature type="binding site" evidence="12">
    <location>
        <position position="96"/>
    </location>
    <ligand>
        <name>Fe cation</name>
        <dbReference type="ChEBI" id="CHEBI:24875"/>
        <note>catalytic</note>
    </ligand>
</feature>
<evidence type="ECO:0000256" key="7">
    <source>
        <dbReference type="ARBA" id="ARBA00022964"/>
    </source>
</evidence>
<keyword evidence="7" id="KW-0223">Dioxygenase</keyword>
<dbReference type="GO" id="GO:0008198">
    <property type="term" value="F:ferrous iron binding"/>
    <property type="evidence" value="ECO:0007669"/>
    <property type="project" value="TreeGrafter"/>
</dbReference>
<proteinExistence type="inferred from homology"/>
<evidence type="ECO:0000256" key="3">
    <source>
        <dbReference type="ARBA" id="ARBA00006622"/>
    </source>
</evidence>
<keyword evidence="15" id="KW-1185">Reference proteome</keyword>
<dbReference type="SUPFAM" id="SSF51182">
    <property type="entry name" value="RmlC-like cupins"/>
    <property type="match status" value="1"/>
</dbReference>
<comment type="catalytic activity">
    <reaction evidence="1">
        <text>L-cysteine + O2 = 3-sulfino-L-alanine + H(+)</text>
        <dbReference type="Rhea" id="RHEA:20441"/>
        <dbReference type="ChEBI" id="CHEBI:15378"/>
        <dbReference type="ChEBI" id="CHEBI:15379"/>
        <dbReference type="ChEBI" id="CHEBI:35235"/>
        <dbReference type="ChEBI" id="CHEBI:61085"/>
        <dbReference type="EC" id="1.13.11.20"/>
    </reaction>
</comment>
<dbReference type="FunFam" id="2.60.120.10:FF:000189">
    <property type="entry name" value="Cysteine dioxygenase"/>
    <property type="match status" value="1"/>
</dbReference>
<dbReference type="Pfam" id="PF05995">
    <property type="entry name" value="CDO_I"/>
    <property type="match status" value="1"/>
</dbReference>
<organism evidence="14 15">
    <name type="scientific">Pseudopithomyces chartarum</name>
    <dbReference type="NCBI Taxonomy" id="1892770"/>
    <lineage>
        <taxon>Eukaryota</taxon>
        <taxon>Fungi</taxon>
        <taxon>Dikarya</taxon>
        <taxon>Ascomycota</taxon>
        <taxon>Pezizomycotina</taxon>
        <taxon>Dothideomycetes</taxon>
        <taxon>Pleosporomycetidae</taxon>
        <taxon>Pleosporales</taxon>
        <taxon>Massarineae</taxon>
        <taxon>Didymosphaeriaceae</taxon>
        <taxon>Pseudopithomyces</taxon>
    </lineage>
</organism>
<dbReference type="PANTHER" id="PTHR12918:SF1">
    <property type="entry name" value="CYSTEINE DIOXYGENASE TYPE 1"/>
    <property type="match status" value="1"/>
</dbReference>
<accession>A0AAN6RE91</accession>
<gene>
    <name evidence="14" type="ORF">GRF29_216g1115182</name>
</gene>
<reference evidence="14 15" key="1">
    <citation type="submission" date="2021-02" db="EMBL/GenBank/DDBJ databases">
        <title>Genome assembly of Pseudopithomyces chartarum.</title>
        <authorList>
            <person name="Jauregui R."/>
            <person name="Singh J."/>
            <person name="Voisey C."/>
        </authorList>
    </citation>
    <scope>NUCLEOTIDE SEQUENCE [LARGE SCALE GENOMIC DNA]</scope>
    <source>
        <strain evidence="14 15">AGR01</strain>
    </source>
</reference>
<evidence type="ECO:0000256" key="12">
    <source>
        <dbReference type="PIRSR" id="PIRSR610300-51"/>
    </source>
</evidence>
<evidence type="ECO:0000256" key="2">
    <source>
        <dbReference type="ARBA" id="ARBA00001962"/>
    </source>
</evidence>
<comment type="caution">
    <text evidence="14">The sequence shown here is derived from an EMBL/GenBank/DDBJ whole genome shotgun (WGS) entry which is preliminary data.</text>
</comment>
<dbReference type="CDD" id="cd10548">
    <property type="entry name" value="cupin_CDO"/>
    <property type="match status" value="1"/>
</dbReference>
<evidence type="ECO:0000256" key="6">
    <source>
        <dbReference type="ARBA" id="ARBA00022784"/>
    </source>
</evidence>
<protein>
    <recommendedName>
        <fullName evidence="10">Cysteine dioxygenase</fullName>
        <ecNumber evidence="4">1.13.11.20</ecNumber>
    </recommendedName>
</protein>
<evidence type="ECO:0000256" key="1">
    <source>
        <dbReference type="ARBA" id="ARBA00000629"/>
    </source>
</evidence>
<keyword evidence="5 12" id="KW-0479">Metal-binding</keyword>
<evidence type="ECO:0000256" key="8">
    <source>
        <dbReference type="ARBA" id="ARBA00023002"/>
    </source>
</evidence>
<evidence type="ECO:0000256" key="11">
    <source>
        <dbReference type="PIRSR" id="PIRSR610300-50"/>
    </source>
</evidence>
<evidence type="ECO:0000256" key="10">
    <source>
        <dbReference type="ARBA" id="ARBA00070673"/>
    </source>
</evidence>
<evidence type="ECO:0000256" key="5">
    <source>
        <dbReference type="ARBA" id="ARBA00022723"/>
    </source>
</evidence>
<dbReference type="InterPro" id="IPR010300">
    <property type="entry name" value="CDO_1"/>
</dbReference>
<sequence>MDMQIVSQESQPNAFDVLVEQLSKQLGPCSGINSEDVDPKELERLMGEYVSDEKHWEKYFFPSSNHAYTRNLVDKGNGKSNLLILVWSPNKASPIHDHANAHCIMKILKGSLVETRYAWPTVQLNEDQQEDHPLQTISQKTYQRDEVTYMSDKLGLHRISNPNPHDYAVSLHLYTPPNAAVALRILNMADENRVYEVFLNDCRCDVAPNMAVEQVDAIVYHIVNVWWPQLCLSSRTPLIANYGLFDEAWYDDNHLLDIHNPAYGIIVKALGKFYAHVLVHLPDQDAKSFRARWAIGRDPGKIFVRLEGPKDDADHMKCFRLGAPTCGWLDLQAEIDALRTKRDTKCAYYNRKGTLFIGGCIPSHLFNVPGSGIPSDHGALALSPEKKKAIAEEMAEAMIDNPVSAALFHSALSNIPEEKQTTDKVAKWIDKAETSTEHRGLTTVGEASSIHGTTHNTASKPQGKPAVGPNDDNLSTTSTDKRFKSYELVDLLPEEKEALENWVNVGDSSSSELVDHLPEKKDEWNDWVNIDSDSDNDQVSDDEQDGVPRYQYKKEDAAPAVRRGWMKRLIW</sequence>
<feature type="compositionally biased region" description="Polar residues" evidence="13">
    <location>
        <begin position="450"/>
        <end position="460"/>
    </location>
</feature>
<keyword evidence="6 11" id="KW-0883">Thioether bond</keyword>
<dbReference type="PANTHER" id="PTHR12918">
    <property type="entry name" value="CYSTEINE DIOXYGENASE"/>
    <property type="match status" value="1"/>
</dbReference>
<dbReference type="InterPro" id="IPR014710">
    <property type="entry name" value="RmlC-like_jellyroll"/>
</dbReference>
<dbReference type="Gene3D" id="2.60.120.10">
    <property type="entry name" value="Jelly Rolls"/>
    <property type="match status" value="1"/>
</dbReference>
<keyword evidence="9 12" id="KW-0408">Iron</keyword>
<dbReference type="GO" id="GO:0019448">
    <property type="term" value="P:L-cysteine catabolic process"/>
    <property type="evidence" value="ECO:0007669"/>
    <property type="project" value="TreeGrafter"/>
</dbReference>
<dbReference type="Proteomes" id="UP001280581">
    <property type="component" value="Unassembled WGS sequence"/>
</dbReference>
<evidence type="ECO:0000313" key="15">
    <source>
        <dbReference type="Proteomes" id="UP001280581"/>
    </source>
</evidence>
<keyword evidence="8" id="KW-0560">Oxidoreductase</keyword>
<dbReference type="GO" id="GO:0017172">
    <property type="term" value="F:cysteine dioxygenase activity"/>
    <property type="evidence" value="ECO:0007669"/>
    <property type="project" value="UniProtKB-EC"/>
</dbReference>
<feature type="binding site" evidence="12">
    <location>
        <position position="157"/>
    </location>
    <ligand>
        <name>Fe cation</name>
        <dbReference type="ChEBI" id="CHEBI:24875"/>
        <note>catalytic</note>
    </ligand>
</feature>
<comment type="cofactor">
    <cofactor evidence="2">
        <name>Fe cation</name>
        <dbReference type="ChEBI" id="CHEBI:24875"/>
    </cofactor>
</comment>
<name>A0AAN6RE91_9PLEO</name>
<evidence type="ECO:0000256" key="9">
    <source>
        <dbReference type="ARBA" id="ARBA00023004"/>
    </source>
</evidence>
<dbReference type="EC" id="1.13.11.20" evidence="4"/>
<feature type="cross-link" description="3'-(S-cysteinyl)-tyrosine (Cys-Tyr)" evidence="11">
    <location>
        <begin position="103"/>
        <end position="174"/>
    </location>
</feature>
<dbReference type="EMBL" id="WVTA01000018">
    <property type="protein sequence ID" value="KAK3197730.1"/>
    <property type="molecule type" value="Genomic_DNA"/>
</dbReference>
<dbReference type="InterPro" id="IPR011051">
    <property type="entry name" value="RmlC_Cupin_sf"/>
</dbReference>
<evidence type="ECO:0000256" key="4">
    <source>
        <dbReference type="ARBA" id="ARBA00013133"/>
    </source>
</evidence>
<comment type="similarity">
    <text evidence="3">Belongs to the cysteine dioxygenase family.</text>
</comment>
<evidence type="ECO:0000313" key="14">
    <source>
        <dbReference type="EMBL" id="KAK3197730.1"/>
    </source>
</evidence>
<feature type="binding site" evidence="12">
    <location>
        <position position="98"/>
    </location>
    <ligand>
        <name>Fe cation</name>
        <dbReference type="ChEBI" id="CHEBI:24875"/>
        <note>catalytic</note>
    </ligand>
</feature>
<dbReference type="AlphaFoldDB" id="A0AAN6RE91"/>
<evidence type="ECO:0000256" key="13">
    <source>
        <dbReference type="SAM" id="MobiDB-lite"/>
    </source>
</evidence>